<dbReference type="PROSITE" id="PS50043">
    <property type="entry name" value="HTH_LUXR_2"/>
    <property type="match status" value="1"/>
</dbReference>
<dbReference type="SUPFAM" id="SSF52172">
    <property type="entry name" value="CheY-like"/>
    <property type="match status" value="1"/>
</dbReference>
<feature type="domain" description="HTH luxR-type" evidence="2">
    <location>
        <begin position="134"/>
        <end position="199"/>
    </location>
</feature>
<dbReference type="InterPro" id="IPR016032">
    <property type="entry name" value="Sig_transdc_resp-reg_C-effctor"/>
</dbReference>
<keyword evidence="4" id="KW-1185">Reference proteome</keyword>
<dbReference type="InterPro" id="IPR000792">
    <property type="entry name" value="Tscrpt_reg_LuxR_C"/>
</dbReference>
<evidence type="ECO:0000256" key="1">
    <source>
        <dbReference type="ARBA" id="ARBA00023125"/>
    </source>
</evidence>
<accession>A0ABT2CIS5</accession>
<dbReference type="SUPFAM" id="SSF46894">
    <property type="entry name" value="C-terminal effector domain of the bipartite response regulators"/>
    <property type="match status" value="1"/>
</dbReference>
<dbReference type="InterPro" id="IPR011006">
    <property type="entry name" value="CheY-like_superfamily"/>
</dbReference>
<name>A0ABT2CIS5_9ACTN</name>
<comment type="caution">
    <text evidence="3">The sequence shown here is derived from an EMBL/GenBank/DDBJ whole genome shotgun (WGS) entry which is preliminary data.</text>
</comment>
<evidence type="ECO:0000259" key="2">
    <source>
        <dbReference type="PROSITE" id="PS50043"/>
    </source>
</evidence>
<dbReference type="RefSeq" id="WP_258788566.1">
    <property type="nucleotide sequence ID" value="NZ_JANUGQ010000013.1"/>
</dbReference>
<sequence>MAIRVAVAGGCLLGAEMMAASLHQEDGLDVVIVVTGYDELVEAVARTDAKVALIDPERIDGDCTTAVTEVRKARPTCEVALSVDAPTAGFVDRVLRAGVLSVVPKSAGLRRLIESVRGVASGQVVIDPRLVPGAVSRGNPLTAREVDVLRLTASGASVKEMAGELHLSTGRIRNLASAAIKKLGARNRYDAMRIADGQGWL</sequence>
<proteinExistence type="predicted"/>
<dbReference type="Pfam" id="PF00196">
    <property type="entry name" value="GerE"/>
    <property type="match status" value="1"/>
</dbReference>
<dbReference type="SMART" id="SM00421">
    <property type="entry name" value="HTH_LUXR"/>
    <property type="match status" value="1"/>
</dbReference>
<dbReference type="Gene3D" id="3.40.50.2300">
    <property type="match status" value="1"/>
</dbReference>
<protein>
    <submittedName>
        <fullName evidence="3">Response regulator transcription factor</fullName>
    </submittedName>
</protein>
<reference evidence="3" key="1">
    <citation type="submission" date="2022-08" db="EMBL/GenBank/DDBJ databases">
        <authorList>
            <person name="Somphong A."/>
            <person name="Phongsopitanun W."/>
        </authorList>
    </citation>
    <scope>NUCLEOTIDE SEQUENCE</scope>
    <source>
        <strain evidence="3">LP05-1</strain>
    </source>
</reference>
<dbReference type="PANTHER" id="PTHR43214:SF42">
    <property type="entry name" value="TRANSCRIPTIONAL REGULATORY PROTEIN DESR"/>
    <property type="match status" value="1"/>
</dbReference>
<dbReference type="CDD" id="cd06170">
    <property type="entry name" value="LuxR_C_like"/>
    <property type="match status" value="1"/>
</dbReference>
<organism evidence="3 4">
    <name type="scientific">Streptomyces pyxinae</name>
    <dbReference type="NCBI Taxonomy" id="2970734"/>
    <lineage>
        <taxon>Bacteria</taxon>
        <taxon>Bacillati</taxon>
        <taxon>Actinomycetota</taxon>
        <taxon>Actinomycetes</taxon>
        <taxon>Kitasatosporales</taxon>
        <taxon>Streptomycetaceae</taxon>
        <taxon>Streptomyces</taxon>
    </lineage>
</organism>
<dbReference type="InterPro" id="IPR039420">
    <property type="entry name" value="WalR-like"/>
</dbReference>
<dbReference type="EMBL" id="JANUGQ010000013">
    <property type="protein sequence ID" value="MCS0637314.1"/>
    <property type="molecule type" value="Genomic_DNA"/>
</dbReference>
<evidence type="ECO:0000313" key="4">
    <source>
        <dbReference type="Proteomes" id="UP001431313"/>
    </source>
</evidence>
<dbReference type="Proteomes" id="UP001431313">
    <property type="component" value="Unassembled WGS sequence"/>
</dbReference>
<evidence type="ECO:0000313" key="3">
    <source>
        <dbReference type="EMBL" id="MCS0637314.1"/>
    </source>
</evidence>
<dbReference type="PANTHER" id="PTHR43214">
    <property type="entry name" value="TWO-COMPONENT RESPONSE REGULATOR"/>
    <property type="match status" value="1"/>
</dbReference>
<gene>
    <name evidence="3" type="ORF">NX801_16910</name>
</gene>
<keyword evidence="1" id="KW-0238">DNA-binding</keyword>